<comment type="subcellular location">
    <subcellularLocation>
        <location evidence="1 13">Nucleus</location>
    </subcellularLocation>
</comment>
<feature type="compositionally biased region" description="Basic and acidic residues" evidence="14">
    <location>
        <begin position="514"/>
        <end position="554"/>
    </location>
</feature>
<feature type="compositionally biased region" description="Basic residues" evidence="14">
    <location>
        <begin position="384"/>
        <end position="396"/>
    </location>
</feature>
<name>A0A9Q1IHJ8_SYNKA</name>
<dbReference type="EMBL" id="JAINUF010000015">
    <property type="protein sequence ID" value="KAJ8340815.1"/>
    <property type="molecule type" value="Genomic_DNA"/>
</dbReference>
<evidence type="ECO:0000256" key="10">
    <source>
        <dbReference type="ARBA" id="ARBA00023242"/>
    </source>
</evidence>
<keyword evidence="10 13" id="KW-0539">Nucleus</keyword>
<accession>A0A9Q1IHJ8</accession>
<dbReference type="InterPro" id="IPR003617">
    <property type="entry name" value="TFIIS/CRSP70_N_sub"/>
</dbReference>
<keyword evidence="19" id="KW-1185">Reference proteome</keyword>
<dbReference type="SMART" id="SM00509">
    <property type="entry name" value="TFS2N"/>
    <property type="match status" value="1"/>
</dbReference>
<feature type="domain" description="TFIIS central" evidence="17">
    <location>
        <begin position="664"/>
        <end position="793"/>
    </location>
</feature>
<dbReference type="GO" id="GO:0006351">
    <property type="term" value="P:DNA-templated transcription"/>
    <property type="evidence" value="ECO:0007669"/>
    <property type="project" value="InterPro"/>
</dbReference>
<dbReference type="InterPro" id="IPR001222">
    <property type="entry name" value="Znf_TFIIS"/>
</dbReference>
<dbReference type="PROSITE" id="PS51321">
    <property type="entry name" value="TFIIS_CENTRAL"/>
    <property type="match status" value="1"/>
</dbReference>
<sequence length="838" mass="93694">MAARIRTSALTVAAEDTPPGRVTTGPGRTRKLRKITMTREEDLFRIAKKLDKMVSRNNMDGALDLLRELKGFNMTLKLLQDTRIGMSVNGIRKHCTDEQAISLAKILIKNWKRLLETAQAQKEEKPHERKNGAECSAPTLSGNDCTPAKTTPVKEGYPAKTTPEKAGYPAKTTPEKEGYPAKTTPEKAGYPAKTTPEKEGYPAKTTPEKAGYPAKTTPEKAGYPAKTTPEKERDPAKTTLEKERYPTKTTAEKVRYPTKTTAEKERYPAKTTPEKEKDLAKTTPEKERYPAKTTPEKEKDLAKTTPEKERYPAKTTAEREKYPAKTVPEKVRYPTKTVPEKERYPAKTVPDKERASAKSLAEKEASHKRWCADSTLSPEPQRKLSCHHRKERRWGRRLLTPTLSSPPLPLHLHPPPPKRPAAELKKERKEAPDPNAPLPPLPLHLHPPPPPKHSAAEVQKERKNSTDGKPAKRPFVENKKDRLAERKEAPDPNAPLPPLPLHLHPPPPPPPKHSAAEVQKERKNSTDGKPAKRPFVENKKDRLAERKDSSDSRPGHISKRLSNDVKSERRESSQKASRLSPPKNRRDSASSPPAKKLCGDRRDSLGSKTPQLGPLQRKSSTDSYDRGSGKGKADTPTSPTSPLSPSFSPMGGPLPPHLLTGDSIRDKCIDMLSAALRTDDNFKDFGTNCDSMAAEIEDYILLALTIYQNLTHIYQEIKATDMKYKNRVRSRISNLKDPKNPGLRKNVLAGAIELQRIATMTAEEMASDELKQLRNVLTQEAIREHQMAKTGGTTTDLLQCGKCRKKNCTYNQVQTRSADEPMTTFVLCNECGNRWKFC</sequence>
<dbReference type="Pfam" id="PF07500">
    <property type="entry name" value="TFIIS_M"/>
    <property type="match status" value="1"/>
</dbReference>
<keyword evidence="6" id="KW-0862">Zinc</keyword>
<dbReference type="AlphaFoldDB" id="A0A9Q1IHJ8"/>
<evidence type="ECO:0000259" key="15">
    <source>
        <dbReference type="PROSITE" id="PS51133"/>
    </source>
</evidence>
<evidence type="ECO:0000313" key="19">
    <source>
        <dbReference type="Proteomes" id="UP001152622"/>
    </source>
</evidence>
<comment type="caution">
    <text evidence="18">The sequence shown here is derived from an EMBL/GenBank/DDBJ whole genome shotgun (WGS) entry which is preliminary data.</text>
</comment>
<keyword evidence="8" id="KW-0238">DNA-binding</keyword>
<dbReference type="CDD" id="cd00183">
    <property type="entry name" value="TFIIS_I"/>
    <property type="match status" value="1"/>
</dbReference>
<evidence type="ECO:0000256" key="8">
    <source>
        <dbReference type="ARBA" id="ARBA00023125"/>
    </source>
</evidence>
<evidence type="ECO:0000256" key="14">
    <source>
        <dbReference type="SAM" id="MobiDB-lite"/>
    </source>
</evidence>
<reference evidence="18" key="1">
    <citation type="journal article" date="2023" name="Science">
        <title>Genome structures resolve the early diversification of teleost fishes.</title>
        <authorList>
            <person name="Parey E."/>
            <person name="Louis A."/>
            <person name="Montfort J."/>
            <person name="Bouchez O."/>
            <person name="Roques C."/>
            <person name="Iampietro C."/>
            <person name="Lluch J."/>
            <person name="Castinel A."/>
            <person name="Donnadieu C."/>
            <person name="Desvignes T."/>
            <person name="Floi Bucao C."/>
            <person name="Jouanno E."/>
            <person name="Wen M."/>
            <person name="Mejri S."/>
            <person name="Dirks R."/>
            <person name="Jansen H."/>
            <person name="Henkel C."/>
            <person name="Chen W.J."/>
            <person name="Zahm M."/>
            <person name="Cabau C."/>
            <person name="Klopp C."/>
            <person name="Thompson A.W."/>
            <person name="Robinson-Rechavi M."/>
            <person name="Braasch I."/>
            <person name="Lecointre G."/>
            <person name="Bobe J."/>
            <person name="Postlethwait J.H."/>
            <person name="Berthelot C."/>
            <person name="Roest Crollius H."/>
            <person name="Guiguen Y."/>
        </authorList>
    </citation>
    <scope>NUCLEOTIDE SEQUENCE</scope>
    <source>
        <strain evidence="18">WJC10195</strain>
    </source>
</reference>
<protein>
    <recommendedName>
        <fullName evidence="20">Transcription elongation factor A protein 3</fullName>
    </recommendedName>
</protein>
<evidence type="ECO:0000259" key="17">
    <source>
        <dbReference type="PROSITE" id="PS51321"/>
    </source>
</evidence>
<evidence type="ECO:0000256" key="6">
    <source>
        <dbReference type="ARBA" id="ARBA00022833"/>
    </source>
</evidence>
<evidence type="ECO:0000256" key="11">
    <source>
        <dbReference type="ARBA" id="ARBA00025408"/>
    </source>
</evidence>
<dbReference type="FunFam" id="2.20.25.10:FF:000001">
    <property type="entry name" value="Probable Transcription elongation factor S-II"/>
    <property type="match status" value="1"/>
</dbReference>
<feature type="compositionally biased region" description="Basic and acidic residues" evidence="14">
    <location>
        <begin position="561"/>
        <end position="573"/>
    </location>
</feature>
<dbReference type="CDD" id="cd13749">
    <property type="entry name" value="Zn-ribbon_TFIIS"/>
    <property type="match status" value="1"/>
</dbReference>
<dbReference type="PANTHER" id="PTHR11477">
    <property type="entry name" value="TRANSCRIPTION FACTOR S-II ZINC FINGER DOMAIN-CONTAINING PROTEIN"/>
    <property type="match status" value="1"/>
</dbReference>
<dbReference type="PROSITE" id="PS51133">
    <property type="entry name" value="ZF_TFIIS_2"/>
    <property type="match status" value="1"/>
</dbReference>
<organism evidence="18 19">
    <name type="scientific">Synaphobranchus kaupii</name>
    <name type="common">Kaup's arrowtooth eel</name>
    <dbReference type="NCBI Taxonomy" id="118154"/>
    <lineage>
        <taxon>Eukaryota</taxon>
        <taxon>Metazoa</taxon>
        <taxon>Chordata</taxon>
        <taxon>Craniata</taxon>
        <taxon>Vertebrata</taxon>
        <taxon>Euteleostomi</taxon>
        <taxon>Actinopterygii</taxon>
        <taxon>Neopterygii</taxon>
        <taxon>Teleostei</taxon>
        <taxon>Anguilliformes</taxon>
        <taxon>Synaphobranchidae</taxon>
        <taxon>Synaphobranchus</taxon>
    </lineage>
</organism>
<dbReference type="InterPro" id="IPR003618">
    <property type="entry name" value="TFIIS_cen_dom"/>
</dbReference>
<dbReference type="Proteomes" id="UP001152622">
    <property type="component" value="Chromosome 15"/>
</dbReference>
<feature type="compositionally biased region" description="Pro residues" evidence="14">
    <location>
        <begin position="404"/>
        <end position="419"/>
    </location>
</feature>
<feature type="compositionally biased region" description="Pro residues" evidence="14">
    <location>
        <begin position="492"/>
        <end position="512"/>
    </location>
</feature>
<dbReference type="Gene3D" id="1.10.472.30">
    <property type="entry name" value="Transcription elongation factor S-II, central domain"/>
    <property type="match status" value="1"/>
</dbReference>
<keyword evidence="7" id="KW-0805">Transcription regulation</keyword>
<keyword evidence="9" id="KW-0804">Transcription</keyword>
<feature type="compositionally biased region" description="Basic and acidic residues" evidence="14">
    <location>
        <begin position="228"/>
        <end position="371"/>
    </location>
</feature>
<dbReference type="GO" id="GO:0008270">
    <property type="term" value="F:zinc ion binding"/>
    <property type="evidence" value="ECO:0007669"/>
    <property type="project" value="UniProtKB-KW"/>
</dbReference>
<dbReference type="InterPro" id="IPR017923">
    <property type="entry name" value="TFIIS_N"/>
</dbReference>
<evidence type="ECO:0000256" key="12">
    <source>
        <dbReference type="PROSITE-ProRule" id="PRU00472"/>
    </source>
</evidence>
<evidence type="ECO:0000256" key="3">
    <source>
        <dbReference type="ARBA" id="ARBA00022553"/>
    </source>
</evidence>
<keyword evidence="3" id="KW-0597">Phosphoprotein</keyword>
<dbReference type="FunFam" id="1.20.930.10:FF:000002">
    <property type="entry name" value="Transcription elongation factor A (SII), 1"/>
    <property type="match status" value="1"/>
</dbReference>
<evidence type="ECO:0000256" key="1">
    <source>
        <dbReference type="ARBA" id="ARBA00004123"/>
    </source>
</evidence>
<feature type="domain" description="TFIIS N-terminal" evidence="16">
    <location>
        <begin position="41"/>
        <end position="118"/>
    </location>
</feature>
<keyword evidence="4" id="KW-0479">Metal-binding</keyword>
<feature type="compositionally biased region" description="Basic and acidic residues" evidence="14">
    <location>
        <begin position="121"/>
        <end position="132"/>
    </location>
</feature>
<dbReference type="Gene3D" id="1.20.930.10">
    <property type="entry name" value="Conserved domain common to transcription factors TFIIS, elongin A, CRSP70"/>
    <property type="match status" value="1"/>
</dbReference>
<dbReference type="GO" id="GO:0003677">
    <property type="term" value="F:DNA binding"/>
    <property type="evidence" value="ECO:0007669"/>
    <property type="project" value="UniProtKB-KW"/>
</dbReference>
<dbReference type="GO" id="GO:0005634">
    <property type="term" value="C:nucleus"/>
    <property type="evidence" value="ECO:0007669"/>
    <property type="project" value="UniProtKB-SubCell"/>
</dbReference>
<evidence type="ECO:0000259" key="16">
    <source>
        <dbReference type="PROSITE" id="PS51319"/>
    </source>
</evidence>
<evidence type="ECO:0000256" key="7">
    <source>
        <dbReference type="ARBA" id="ARBA00023015"/>
    </source>
</evidence>
<dbReference type="SMART" id="SM00510">
    <property type="entry name" value="TFS2M"/>
    <property type="match status" value="1"/>
</dbReference>
<feature type="compositionally biased region" description="Basic and acidic residues" evidence="14">
    <location>
        <begin position="619"/>
        <end position="633"/>
    </location>
</feature>
<comment type="function">
    <text evidence="11">Necessary for efficient RNA polymerase II transcription elongation past template-encoded arresting sites. The arresting sites in DNA have the property of trapping a certain fraction of elongating RNA polymerases that pass through, resulting in locked ternary complexes. Cleavage of the nascent transcript by S-II allows the resumption of elongation from the new 3'-terminus.</text>
</comment>
<feature type="compositionally biased region" description="Pro residues" evidence="14">
    <location>
        <begin position="434"/>
        <end position="452"/>
    </location>
</feature>
<dbReference type="OrthoDB" id="44867at2759"/>
<feature type="compositionally biased region" description="Basic and acidic residues" evidence="14">
    <location>
        <begin position="420"/>
        <end position="432"/>
    </location>
</feature>
<gene>
    <name evidence="18" type="ORF">SKAU_G00331060</name>
</gene>
<feature type="compositionally biased region" description="Low complexity" evidence="14">
    <location>
        <begin position="635"/>
        <end position="649"/>
    </location>
</feature>
<proteinExistence type="inferred from homology"/>
<evidence type="ECO:0000313" key="18">
    <source>
        <dbReference type="EMBL" id="KAJ8340815.1"/>
    </source>
</evidence>
<evidence type="ECO:0000256" key="5">
    <source>
        <dbReference type="ARBA" id="ARBA00022771"/>
    </source>
</evidence>
<feature type="domain" description="TFIIS-type" evidence="15">
    <location>
        <begin position="796"/>
        <end position="836"/>
    </location>
</feature>
<dbReference type="Pfam" id="PF01096">
    <property type="entry name" value="Zn_ribbon_TFIIS"/>
    <property type="match status" value="1"/>
</dbReference>
<comment type="similarity">
    <text evidence="2">Belongs to the TFS-II family.</text>
</comment>
<dbReference type="PROSITE" id="PS51319">
    <property type="entry name" value="TFIIS_N"/>
    <property type="match status" value="1"/>
</dbReference>
<dbReference type="SUPFAM" id="SSF57783">
    <property type="entry name" value="Zinc beta-ribbon"/>
    <property type="match status" value="1"/>
</dbReference>
<dbReference type="InterPro" id="IPR036575">
    <property type="entry name" value="TFIIS_cen_dom_sf"/>
</dbReference>
<dbReference type="Pfam" id="PF08711">
    <property type="entry name" value="Med26"/>
    <property type="match status" value="1"/>
</dbReference>
<dbReference type="SUPFAM" id="SSF47676">
    <property type="entry name" value="Conserved domain common to transcription factors TFIIS, elongin A, CRSP70"/>
    <property type="match status" value="1"/>
</dbReference>
<dbReference type="PANTHER" id="PTHR11477:SF50">
    <property type="entry name" value="TRANSCRIPTION ELONGATION FACTOR A PROTEIN 3 ISOFORM X1"/>
    <property type="match status" value="1"/>
</dbReference>
<dbReference type="PROSITE" id="PS00466">
    <property type="entry name" value="ZF_TFIIS_1"/>
    <property type="match status" value="1"/>
</dbReference>
<evidence type="ECO:0008006" key="20">
    <source>
        <dbReference type="Google" id="ProtNLM"/>
    </source>
</evidence>
<evidence type="ECO:0000256" key="9">
    <source>
        <dbReference type="ARBA" id="ARBA00023163"/>
    </source>
</evidence>
<feature type="compositionally biased region" description="Basic and acidic residues" evidence="14">
    <location>
        <begin position="454"/>
        <end position="490"/>
    </location>
</feature>
<feature type="region of interest" description="Disordered" evidence="14">
    <location>
        <begin position="120"/>
        <end position="659"/>
    </location>
</feature>
<dbReference type="InterPro" id="IPR035441">
    <property type="entry name" value="TFIIS/LEDGF_dom_sf"/>
</dbReference>
<dbReference type="SUPFAM" id="SSF46942">
    <property type="entry name" value="Elongation factor TFIIS domain 2"/>
    <property type="match status" value="1"/>
</dbReference>
<dbReference type="Gene3D" id="2.20.25.10">
    <property type="match status" value="1"/>
</dbReference>
<evidence type="ECO:0000256" key="13">
    <source>
        <dbReference type="PROSITE-ProRule" id="PRU00649"/>
    </source>
</evidence>
<evidence type="ECO:0000256" key="2">
    <source>
        <dbReference type="ARBA" id="ARBA00009647"/>
    </source>
</evidence>
<dbReference type="SMART" id="SM00440">
    <property type="entry name" value="ZnF_C2C2"/>
    <property type="match status" value="1"/>
</dbReference>
<evidence type="ECO:0000256" key="4">
    <source>
        <dbReference type="ARBA" id="ARBA00022723"/>
    </source>
</evidence>
<keyword evidence="5 12" id="KW-0863">Zinc-finger</keyword>